<feature type="transmembrane region" description="Helical" evidence="1">
    <location>
        <begin position="16"/>
        <end position="36"/>
    </location>
</feature>
<dbReference type="Proteomes" id="UP000053904">
    <property type="component" value="Unassembled WGS sequence"/>
</dbReference>
<keyword evidence="1" id="KW-0812">Transmembrane</keyword>
<reference evidence="3" key="1">
    <citation type="journal article" date="2015" name="MBio">
        <title>Genome-Resolved Metagenomic Analysis Reveals Roles for Candidate Phyla and Other Microbial Community Members in Biogeochemical Transformations in Oil Reservoirs.</title>
        <authorList>
            <person name="Hu P."/>
            <person name="Tom L."/>
            <person name="Singh A."/>
            <person name="Thomas B.C."/>
            <person name="Baker B.J."/>
            <person name="Piceno Y.M."/>
            <person name="Andersen G.L."/>
            <person name="Banfield J.F."/>
        </authorList>
    </citation>
    <scope>NUCLEOTIDE SEQUENCE [LARGE SCALE GENOMIC DNA]</scope>
</reference>
<protein>
    <recommendedName>
        <fullName evidence="4">Transmembrane(S)protein</fullName>
    </recommendedName>
</protein>
<sequence>MWYNTPVMNRKWHPNWLVFFTIALFVSALGTFITTFRDQFGLKKCVYGGIEYDAGQSIPDEPRCFCNEKGDVVCEEIEIESSLDSTEFINEDLDFSTTFLNFVDIDTPFEDMRFGEVSTVDKGLKIVVERLTLCSEEEELPPQIGYYSISGEQLQLKTTTNLLPRRFNSDCMVSNTFLIHGLSEVSKVSYVSEDNRIIEADTCVFNGRVYNKGDAFVGDNGEVVVCD</sequence>
<dbReference type="EMBL" id="LGGO01000152">
    <property type="protein sequence ID" value="KUK76433.1"/>
    <property type="molecule type" value="Genomic_DNA"/>
</dbReference>
<evidence type="ECO:0000256" key="1">
    <source>
        <dbReference type="SAM" id="Phobius"/>
    </source>
</evidence>
<name>A0A101HGG9_9BACT</name>
<organism evidence="2 3">
    <name type="scientific">candidate division WS6 bacterium 34_10</name>
    <dbReference type="NCBI Taxonomy" id="1641389"/>
    <lineage>
        <taxon>Bacteria</taxon>
        <taxon>Candidatus Dojkabacteria</taxon>
    </lineage>
</organism>
<evidence type="ECO:0000313" key="3">
    <source>
        <dbReference type="Proteomes" id="UP000053904"/>
    </source>
</evidence>
<evidence type="ECO:0008006" key="4">
    <source>
        <dbReference type="Google" id="ProtNLM"/>
    </source>
</evidence>
<keyword evidence="1" id="KW-1133">Transmembrane helix</keyword>
<proteinExistence type="predicted"/>
<evidence type="ECO:0000313" key="2">
    <source>
        <dbReference type="EMBL" id="KUK76433.1"/>
    </source>
</evidence>
<dbReference type="AlphaFoldDB" id="A0A101HGG9"/>
<comment type="caution">
    <text evidence="2">The sequence shown here is derived from an EMBL/GenBank/DDBJ whole genome shotgun (WGS) entry which is preliminary data.</text>
</comment>
<gene>
    <name evidence="2" type="ORF">XD93_0919</name>
</gene>
<accession>A0A101HGG9</accession>
<keyword evidence="1" id="KW-0472">Membrane</keyword>